<dbReference type="InterPro" id="IPR043006">
    <property type="entry name" value="AtzD/Barbiturase_RUB"/>
</dbReference>
<keyword evidence="2 3" id="KW-0378">Hydrolase</keyword>
<feature type="binding site" evidence="3">
    <location>
        <position position="338"/>
    </location>
    <ligand>
        <name>Mg(2+)</name>
        <dbReference type="ChEBI" id="CHEBI:18420"/>
        <note>structural</note>
    </ligand>
</feature>
<sequence>MKCSVIRIPAGAPNDMSGLQAAIEEGLFRPEEVAAVLGKTEGNGCVNDFTRGYAVMALKAFFAGVSQEQRPAEISYVMSGGTEGVLSPHFTVISRSGQAETGVNADGLKSLAVGTARTRIFRPEELGRLSQVDAVADAVARAVLDAGITSEADVHFVQIKCPLLTAEQMYDAHSRQVSLVTEDTYKSMGYSRGASALGAAAALGEVERSALTEADICVNWDKFSAVASTSAGSELAYCEVIVFGNSLSAEGPYHIDHAVMKDAIDGAALQGLLDRYPGEELVQVLAKAEADPDGVIRGRRHIMLDDSDINHTRHARAVVGGVLAYVGGDPMIYVSGGGEHQGPKGGGPVAAVFRRR</sequence>
<feature type="binding site" evidence="3">
    <location>
        <position position="51"/>
    </location>
    <ligand>
        <name>substrate</name>
    </ligand>
</feature>
<comment type="similarity">
    <text evidence="1 3">Belongs to the cyclic amide hydrolase (CyAH) family.</text>
</comment>
<comment type="pathway">
    <text evidence="3">Xenobiotic degradation; atrazine degradation; biuret from cyanurate: step 1/1.</text>
</comment>
<evidence type="ECO:0000256" key="3">
    <source>
        <dbReference type="HAMAP-Rule" id="MF_01989"/>
    </source>
</evidence>
<proteinExistence type="inferred from homology"/>
<comment type="domain">
    <text evidence="3">The monomer structure is formed from three repeating units (RUs) that share the same structure as one another. The monomer, the active site and substrate all possess threefold rotational symmetry, to the extent that the active site possesses three potential Ser-Lys catalytic dyads. It is possible that any or all of the three active-site serines may act as nucleophile (albeit only one can do so per catalytic cycle).</text>
</comment>
<dbReference type="KEGG" id="pbd:PBOR_34555"/>
<feature type="active site" evidence="3">
    <location>
        <position position="160"/>
    </location>
</feature>
<feature type="site" description="Important for substrate specificity" evidence="3">
    <location>
        <position position="312"/>
    </location>
</feature>
<dbReference type="GO" id="GO:0019381">
    <property type="term" value="P:atrazine catabolic process"/>
    <property type="evidence" value="ECO:0007669"/>
    <property type="project" value="UniProtKB-UniRule"/>
</dbReference>
<dbReference type="GO" id="GO:0018753">
    <property type="term" value="F:cyanuric acid amidohydrolase activity"/>
    <property type="evidence" value="ECO:0007669"/>
    <property type="project" value="UniProtKB-UniRule"/>
</dbReference>
<dbReference type="EC" id="3.5.2.15" evidence="3"/>
<accession>A0A089MYK4</accession>
<dbReference type="Gene3D" id="3.30.1330.180">
    <property type="entry name" value="Cyanuric acid hydrolase/Barbiturase, RU B"/>
    <property type="match status" value="1"/>
</dbReference>
<dbReference type="NCBIfam" id="TIGR02714">
    <property type="entry name" value="amido_AtzD_TrzD"/>
    <property type="match status" value="1"/>
</dbReference>
<evidence type="ECO:0000256" key="1">
    <source>
        <dbReference type="ARBA" id="ARBA00010947"/>
    </source>
</evidence>
<feature type="binding site" evidence="3">
    <location>
        <position position="341"/>
    </location>
    <ligand>
        <name>Mg(2+)</name>
        <dbReference type="ChEBI" id="CHEBI:18420"/>
        <note>structural</note>
    </ligand>
</feature>
<feature type="binding site" evidence="3">
    <location>
        <begin position="79"/>
        <end position="80"/>
    </location>
    <ligand>
        <name>substrate</name>
    </ligand>
</feature>
<evidence type="ECO:0000313" key="5">
    <source>
        <dbReference type="Proteomes" id="UP000029518"/>
    </source>
</evidence>
<comment type="function">
    <text evidence="3">Responsible for the hydrolysis of cyanuric acid, an intermediate formed during catabolism of s-triazine based compounds in herbicides such as atrazine and polymers such as melamine. Catalyzes the hydrolytic opening of the s-triazine ring of cyanuric acid (2,4,6-trihydroxy-s-triazine) to yield carbon dioxide and carboxybiuret, which spontaneously decarboxylates to biuret.</text>
</comment>
<feature type="binding site" evidence="3">
    <location>
        <begin position="230"/>
        <end position="231"/>
    </location>
    <ligand>
        <name>substrate</name>
    </ligand>
</feature>
<dbReference type="HOGENOM" id="CLU_808206_0_0_9"/>
<feature type="active site" description="Nucleophile" evidence="3">
    <location>
        <position position="230"/>
    </location>
</feature>
<organism evidence="4 5">
    <name type="scientific">Paenibacillus borealis</name>
    <dbReference type="NCBI Taxonomy" id="160799"/>
    <lineage>
        <taxon>Bacteria</taxon>
        <taxon>Bacillati</taxon>
        <taxon>Bacillota</taxon>
        <taxon>Bacilli</taxon>
        <taxon>Bacillales</taxon>
        <taxon>Paenibacillaceae</taxon>
        <taxon>Paenibacillus</taxon>
    </lineage>
</organism>
<feature type="binding site" evidence="3">
    <location>
        <position position="346"/>
    </location>
    <ligand>
        <name>Mg(2+)</name>
        <dbReference type="ChEBI" id="CHEBI:18420"/>
        <note>structural</note>
    </ligand>
</feature>
<dbReference type="Gene3D" id="3.30.1330.160">
    <property type="entry name" value="Cyanuric acid hydrolase/Barbituras, RU C"/>
    <property type="match status" value="1"/>
</dbReference>
<dbReference type="RefSeq" id="WP_042218297.1">
    <property type="nucleotide sequence ID" value="NZ_CP009285.1"/>
</dbReference>
<reference evidence="4" key="1">
    <citation type="submission" date="2014-08" db="EMBL/GenBank/DDBJ databases">
        <title>Comparative genomics of the Paenibacillus odorifer group.</title>
        <authorList>
            <person name="den Bakker H.C."/>
            <person name="Tsai Y.-C.Y.-C."/>
            <person name="Martin N."/>
            <person name="Korlach J."/>
            <person name="Wiedmann M."/>
        </authorList>
    </citation>
    <scope>NUCLEOTIDE SEQUENCE [LARGE SCALE GENOMIC DNA]</scope>
    <source>
        <strain evidence="4">DSM 13188</strain>
    </source>
</reference>
<feature type="binding site" evidence="3">
    <location>
        <position position="316"/>
    </location>
    <ligand>
        <name>substrate</name>
    </ligand>
</feature>
<keyword evidence="3" id="KW-0460">Magnesium</keyword>
<dbReference type="InterPro" id="IPR043007">
    <property type="entry name" value="AtzD/Barbiturase_RUC"/>
</dbReference>
<feature type="binding site" evidence="3">
    <location>
        <begin position="335"/>
        <end position="336"/>
    </location>
    <ligand>
        <name>substrate</name>
    </ligand>
</feature>
<feature type="binding site" evidence="3">
    <location>
        <position position="289"/>
    </location>
    <ligand>
        <name>Mg(2+)</name>
        <dbReference type="ChEBI" id="CHEBI:18420"/>
        <note>structural</note>
    </ligand>
</feature>
<feature type="region of interest" description="RU A" evidence="3">
    <location>
        <begin position="1"/>
        <end position="99"/>
    </location>
</feature>
<dbReference type="EMBL" id="CP009285">
    <property type="protein sequence ID" value="AIQ61459.1"/>
    <property type="molecule type" value="Genomic_DNA"/>
</dbReference>
<evidence type="ECO:0000313" key="4">
    <source>
        <dbReference type="EMBL" id="AIQ61459.1"/>
    </source>
</evidence>
<dbReference type="UniPathway" id="UPA00008">
    <property type="reaction ID" value="UER00502"/>
</dbReference>
<feature type="binding site" evidence="3">
    <location>
        <position position="342"/>
    </location>
    <ligand>
        <name>Mg(2+)</name>
        <dbReference type="ChEBI" id="CHEBI:18420"/>
        <note>structural</note>
    </ligand>
</feature>
<feature type="region of interest" description="RU C" evidence="3">
    <location>
        <begin position="253"/>
        <end position="356"/>
    </location>
</feature>
<keyword evidence="3" id="KW-0479">Metal-binding</keyword>
<dbReference type="HAMAP" id="MF_01989">
    <property type="entry name" value="Cyc_amidohydrol"/>
    <property type="match status" value="1"/>
</dbReference>
<evidence type="ECO:0000256" key="2">
    <source>
        <dbReference type="ARBA" id="ARBA00022801"/>
    </source>
</evidence>
<dbReference type="AlphaFoldDB" id="A0A089MYK4"/>
<dbReference type="OrthoDB" id="569708at2"/>
<comment type="subunit">
    <text evidence="3">Homotetramer.</text>
</comment>
<dbReference type="GO" id="GO:0046872">
    <property type="term" value="F:metal ion binding"/>
    <property type="evidence" value="ECO:0007669"/>
    <property type="project" value="UniProtKB-UniRule"/>
</dbReference>
<keyword evidence="5" id="KW-1185">Reference proteome</keyword>
<dbReference type="InterPro" id="IPR014086">
    <property type="entry name" value="AtzD/Barbiturase"/>
</dbReference>
<gene>
    <name evidence="4" type="ORF">PBOR_34555</name>
</gene>
<feature type="region of interest" description="RU B" evidence="3">
    <location>
        <begin position="110"/>
        <end position="247"/>
    </location>
</feature>
<dbReference type="Pfam" id="PF09663">
    <property type="entry name" value="Amido_AtzD_TrzD"/>
    <property type="match status" value="1"/>
</dbReference>
<feature type="binding site" evidence="3">
    <location>
        <position position="343"/>
    </location>
    <ligand>
        <name>Mg(2+)</name>
        <dbReference type="ChEBI" id="CHEBI:18420"/>
        <note>structural</note>
    </ligand>
</feature>
<comment type="caution">
    <text evidence="3">Lacks conserved residue(s) required for the propagation of feature annotation.</text>
</comment>
<comment type="catalytic activity">
    <reaction evidence="3">
        <text>cyanurate + H2O = 1-carboxybiuret + H(+)</text>
        <dbReference type="Rhea" id="RHEA:70363"/>
        <dbReference type="ChEBI" id="CHEBI:15377"/>
        <dbReference type="ChEBI" id="CHEBI:15378"/>
        <dbReference type="ChEBI" id="CHEBI:38028"/>
        <dbReference type="ChEBI" id="CHEBI:142864"/>
        <dbReference type="EC" id="3.5.2.15"/>
    </reaction>
</comment>
<protein>
    <recommendedName>
        <fullName evidence="3">Cyanuric acid amidohydrolase</fullName>
        <shortName evidence="3">CAH</shortName>
        <ecNumber evidence="3">3.5.2.15</ecNumber>
    </recommendedName>
</protein>
<dbReference type="InterPro" id="IPR043008">
    <property type="entry name" value="AtzD/Barbiturase_RUA"/>
</dbReference>
<feature type="binding site" evidence="3">
    <location>
        <position position="192"/>
    </location>
    <ligand>
        <name>substrate</name>
    </ligand>
</feature>
<dbReference type="Proteomes" id="UP000029518">
    <property type="component" value="Chromosome"/>
</dbReference>
<dbReference type="Gene3D" id="3.30.1330.170">
    <property type="entry name" value="Cyanuric acid hydrolase/Barbiturase, RU A"/>
    <property type="match status" value="1"/>
</dbReference>
<comment type="activity regulation">
    <text evidence="3">Inhibited by barbituric acid.</text>
</comment>
<name>A0A089MYK4_PAEBO</name>